<sequence>MEKKEYKIPLTAIVVLKDELLDNTMISISGTTTPEESDSKEFTFDEDFSNNWEEKE</sequence>
<name>A0A0S3UGM4_PREIN</name>
<feature type="region of interest" description="Disordered" evidence="1">
    <location>
        <begin position="28"/>
        <end position="56"/>
    </location>
</feature>
<accession>A0A0S3UGM4</accession>
<proteinExistence type="predicted"/>
<reference evidence="2 3" key="1">
    <citation type="journal article" date="2016" name="DNA Res.">
        <title>The complete genome sequencing of Prevotella intermedia strain OMA14 and a subsequent fine-scale, intra-species genomic comparison reveal an unusual amplification of conjugative and mobile transposons and identify a novel Prevotella-lineage-specific repeat.</title>
        <authorList>
            <person name="Naito M."/>
            <person name="Ogura Y."/>
            <person name="Itoh T."/>
            <person name="Shoji M."/>
            <person name="Okamoto M."/>
            <person name="Hayashi T."/>
            <person name="Nakayama K."/>
        </authorList>
    </citation>
    <scope>NUCLEOTIDE SEQUENCE [LARGE SCALE GENOMIC DNA]</scope>
    <source>
        <strain evidence="2 3">OMA14</strain>
    </source>
</reference>
<dbReference type="EMBL" id="AP014597">
    <property type="protein sequence ID" value="BAU16668.1"/>
    <property type="molecule type" value="Genomic_DNA"/>
</dbReference>
<evidence type="ECO:0000313" key="2">
    <source>
        <dbReference type="EMBL" id="BAU16668.1"/>
    </source>
</evidence>
<protein>
    <submittedName>
        <fullName evidence="2">Uncharacterized protein</fullName>
    </submittedName>
</protein>
<dbReference type="Proteomes" id="UP000217431">
    <property type="component" value="Chromosome I"/>
</dbReference>
<organism evidence="2 3">
    <name type="scientific">Prevotella intermedia</name>
    <dbReference type="NCBI Taxonomy" id="28131"/>
    <lineage>
        <taxon>Bacteria</taxon>
        <taxon>Pseudomonadati</taxon>
        <taxon>Bacteroidota</taxon>
        <taxon>Bacteroidia</taxon>
        <taxon>Bacteroidales</taxon>
        <taxon>Prevotellaceae</taxon>
        <taxon>Prevotella</taxon>
    </lineage>
</organism>
<dbReference type="RefSeq" id="WP_162630535.1">
    <property type="nucleotide sequence ID" value="NZ_AP014597.1"/>
</dbReference>
<evidence type="ECO:0000256" key="1">
    <source>
        <dbReference type="SAM" id="MobiDB-lite"/>
    </source>
</evidence>
<evidence type="ECO:0000313" key="3">
    <source>
        <dbReference type="Proteomes" id="UP000217431"/>
    </source>
</evidence>
<dbReference type="AlphaFoldDB" id="A0A0S3UGM4"/>
<gene>
    <name evidence="2" type="ORF">PIOMA14_I_0159</name>
</gene>